<dbReference type="InterPro" id="IPR046031">
    <property type="entry name" value="DUF5989"/>
</dbReference>
<gene>
    <name evidence="2" type="ORF">SAMN06265350_104117</name>
</gene>
<protein>
    <recommendedName>
        <fullName evidence="4">SxtK</fullName>
    </recommendedName>
</protein>
<reference evidence="2 3" key="1">
    <citation type="submission" date="2017-05" db="EMBL/GenBank/DDBJ databases">
        <authorList>
            <person name="Varghese N."/>
            <person name="Submissions S."/>
        </authorList>
    </citation>
    <scope>NUCLEOTIDE SEQUENCE [LARGE SCALE GENOMIC DNA]</scope>
    <source>
        <strain evidence="2 3">DSM 21342</strain>
    </source>
</reference>
<evidence type="ECO:0008006" key="4">
    <source>
        <dbReference type="Google" id="ProtNLM"/>
    </source>
</evidence>
<dbReference type="RefSeq" id="WP_185955224.1">
    <property type="nucleotide sequence ID" value="NZ_FXSZ01000004.1"/>
</dbReference>
<organism evidence="2 3">
    <name type="scientific">Solitalea koreensis</name>
    <dbReference type="NCBI Taxonomy" id="543615"/>
    <lineage>
        <taxon>Bacteria</taxon>
        <taxon>Pseudomonadati</taxon>
        <taxon>Bacteroidota</taxon>
        <taxon>Sphingobacteriia</taxon>
        <taxon>Sphingobacteriales</taxon>
        <taxon>Sphingobacteriaceae</taxon>
        <taxon>Solitalea</taxon>
    </lineage>
</organism>
<keyword evidence="1" id="KW-0472">Membrane</keyword>
<keyword evidence="1" id="KW-1133">Transmembrane helix</keyword>
<proteinExistence type="predicted"/>
<name>A0A521CJ61_9SPHI</name>
<keyword evidence="1" id="KW-0812">Transmembrane</keyword>
<sequence>MDFLIDLAKFLRERKKFWLIPVIVMLLLIGVLVVLGGGSAIAPFIYTLF</sequence>
<dbReference type="Proteomes" id="UP000315971">
    <property type="component" value="Unassembled WGS sequence"/>
</dbReference>
<dbReference type="Pfam" id="PF19451">
    <property type="entry name" value="DUF5989"/>
    <property type="match status" value="1"/>
</dbReference>
<evidence type="ECO:0000256" key="1">
    <source>
        <dbReference type="SAM" id="Phobius"/>
    </source>
</evidence>
<evidence type="ECO:0000313" key="2">
    <source>
        <dbReference type="EMBL" id="SMO59425.1"/>
    </source>
</evidence>
<feature type="transmembrane region" description="Helical" evidence="1">
    <location>
        <begin position="17"/>
        <end position="46"/>
    </location>
</feature>
<dbReference type="EMBL" id="FXSZ01000004">
    <property type="protein sequence ID" value="SMO59425.1"/>
    <property type="molecule type" value="Genomic_DNA"/>
</dbReference>
<keyword evidence="3" id="KW-1185">Reference proteome</keyword>
<accession>A0A521CJ61</accession>
<dbReference type="AlphaFoldDB" id="A0A521CJ61"/>
<evidence type="ECO:0000313" key="3">
    <source>
        <dbReference type="Proteomes" id="UP000315971"/>
    </source>
</evidence>